<dbReference type="EMBL" id="OZ020108">
    <property type="protein sequence ID" value="CAK9260520.1"/>
    <property type="molecule type" value="Genomic_DNA"/>
</dbReference>
<organism evidence="1 2">
    <name type="scientific">Sphagnum jensenii</name>
    <dbReference type="NCBI Taxonomy" id="128206"/>
    <lineage>
        <taxon>Eukaryota</taxon>
        <taxon>Viridiplantae</taxon>
        <taxon>Streptophyta</taxon>
        <taxon>Embryophyta</taxon>
        <taxon>Bryophyta</taxon>
        <taxon>Sphagnophytina</taxon>
        <taxon>Sphagnopsida</taxon>
        <taxon>Sphagnales</taxon>
        <taxon>Sphagnaceae</taxon>
        <taxon>Sphagnum</taxon>
    </lineage>
</organism>
<gene>
    <name evidence="1" type="ORF">CSSPJE1EN1_LOCUS5998</name>
</gene>
<name>A0ABP0W5D2_9BRYO</name>
<keyword evidence="2" id="KW-1185">Reference proteome</keyword>
<evidence type="ECO:0000313" key="1">
    <source>
        <dbReference type="EMBL" id="CAK9260520.1"/>
    </source>
</evidence>
<reference evidence="1" key="1">
    <citation type="submission" date="2024-02" db="EMBL/GenBank/DDBJ databases">
        <authorList>
            <consortium name="ELIXIR-Norway"/>
            <consortium name="Elixir Norway"/>
        </authorList>
    </citation>
    <scope>NUCLEOTIDE SEQUENCE</scope>
</reference>
<evidence type="ECO:0000313" key="2">
    <source>
        <dbReference type="Proteomes" id="UP001497444"/>
    </source>
</evidence>
<sequence length="176" mass="19903">MTNRVAIKSCLSRIRPTLKSQIPVSKNPDQQLVKQCTGTREKSLIETSGSYAELQVWKGNQTQETMRTSWCLPATSVSARTPGIAFQRQYCPKIQEQITAAESNPNPQTTVLNQLVSPSCLCEDATRHRISMPHAHSTKRSQLQLFGYRDSAVRRKRVSCRRAHRGRAPPYMNKYG</sequence>
<accession>A0ABP0W5D2</accession>
<proteinExistence type="predicted"/>
<evidence type="ECO:0008006" key="3">
    <source>
        <dbReference type="Google" id="ProtNLM"/>
    </source>
</evidence>
<protein>
    <recommendedName>
        <fullName evidence="3">Ribosomal protein S14</fullName>
    </recommendedName>
</protein>
<dbReference type="Proteomes" id="UP001497444">
    <property type="component" value="Chromosome 13"/>
</dbReference>